<reference evidence="17" key="1">
    <citation type="journal article" date="2023" name="Science">
        <title>Genome structures resolve the early diversification of teleost fishes.</title>
        <authorList>
            <person name="Parey E."/>
            <person name="Louis A."/>
            <person name="Montfort J."/>
            <person name="Bouchez O."/>
            <person name="Roques C."/>
            <person name="Iampietro C."/>
            <person name="Lluch J."/>
            <person name="Castinel A."/>
            <person name="Donnadieu C."/>
            <person name="Desvignes T."/>
            <person name="Floi Bucao C."/>
            <person name="Jouanno E."/>
            <person name="Wen M."/>
            <person name="Mejri S."/>
            <person name="Dirks R."/>
            <person name="Jansen H."/>
            <person name="Henkel C."/>
            <person name="Chen W.J."/>
            <person name="Zahm M."/>
            <person name="Cabau C."/>
            <person name="Klopp C."/>
            <person name="Thompson A.W."/>
            <person name="Robinson-Rechavi M."/>
            <person name="Braasch I."/>
            <person name="Lecointre G."/>
            <person name="Bobe J."/>
            <person name="Postlethwait J.H."/>
            <person name="Berthelot C."/>
            <person name="Roest Crollius H."/>
            <person name="Guiguen Y."/>
        </authorList>
    </citation>
    <scope>NUCLEOTIDE SEQUENCE</scope>
    <source>
        <strain evidence="17">NC1722</strain>
    </source>
</reference>
<feature type="non-terminal residue" evidence="17">
    <location>
        <position position="280"/>
    </location>
</feature>
<dbReference type="PRINTS" id="PR00667">
    <property type="entry name" value="RPERETINALR"/>
</dbReference>
<keyword evidence="5 15" id="KW-1133">Transmembrane helix</keyword>
<sequence length="280" mass="31660">MVTSYSLPEGFTDFDMFTFGSAFLVEGVLGFFLNAISIVSFLAIKEMRTSNNFLIFNLALADISLNVNGIVAAYASFLRHWPFGADGCQTHGFQGMVSALASISLIAAVAWDRYHHYCTKQKLQWSTSVTLVVIIWILSVFWASLPLAGWGDYDFEPMRTCCTLDYSKGDRSYTTYMLSLTFFYLIIPALTLLTSYQSIRKQFKKTGKYKLNTAWPLRTLLICWGPYVLLCMFASVENVKIVPPKLRMALPVLSKTTPVFHALLYSFGSESYRAGIWQFL</sequence>
<comment type="subcellular location">
    <subcellularLocation>
        <location evidence="1">Membrane</location>
        <topology evidence="1">Multi-pass membrane protein</topology>
    </subcellularLocation>
</comment>
<dbReference type="InterPro" id="IPR017452">
    <property type="entry name" value="GPCR_Rhodpsn_7TM"/>
</dbReference>
<dbReference type="GO" id="GO:0007602">
    <property type="term" value="P:phototransduction"/>
    <property type="evidence" value="ECO:0007669"/>
    <property type="project" value="UniProtKB-KW"/>
</dbReference>
<dbReference type="CDD" id="cd15072">
    <property type="entry name" value="7tmA_Retinal_GPR"/>
    <property type="match status" value="1"/>
</dbReference>
<evidence type="ECO:0000256" key="5">
    <source>
        <dbReference type="ARBA" id="ARBA00022989"/>
    </source>
</evidence>
<dbReference type="PROSITE" id="PS50262">
    <property type="entry name" value="G_PROTEIN_RECEP_F1_2"/>
    <property type="match status" value="1"/>
</dbReference>
<evidence type="ECO:0000256" key="12">
    <source>
        <dbReference type="ARBA" id="ARBA00023305"/>
    </source>
</evidence>
<evidence type="ECO:0000256" key="11">
    <source>
        <dbReference type="ARBA" id="ARBA00023224"/>
    </source>
</evidence>
<evidence type="ECO:0000256" key="14">
    <source>
        <dbReference type="ARBA" id="ARBA00073686"/>
    </source>
</evidence>
<evidence type="ECO:0000256" key="8">
    <source>
        <dbReference type="ARBA" id="ARBA00023136"/>
    </source>
</evidence>
<feature type="transmembrane region" description="Helical" evidence="15">
    <location>
        <begin position="173"/>
        <end position="194"/>
    </location>
</feature>
<evidence type="ECO:0000256" key="6">
    <source>
        <dbReference type="ARBA" id="ARBA00022991"/>
    </source>
</evidence>
<evidence type="ECO:0000256" key="13">
    <source>
        <dbReference type="ARBA" id="ARBA00057095"/>
    </source>
</evidence>
<evidence type="ECO:0000259" key="16">
    <source>
        <dbReference type="PROSITE" id="PS50262"/>
    </source>
</evidence>
<keyword evidence="11" id="KW-0807">Transducer</keyword>
<keyword evidence="8 15" id="KW-0472">Membrane</keyword>
<feature type="transmembrane region" description="Helical" evidence="15">
    <location>
        <begin position="54"/>
        <end position="77"/>
    </location>
</feature>
<evidence type="ECO:0000256" key="2">
    <source>
        <dbReference type="ARBA" id="ARBA00022606"/>
    </source>
</evidence>
<evidence type="ECO:0000256" key="7">
    <source>
        <dbReference type="ARBA" id="ARBA00023040"/>
    </source>
</evidence>
<name>A0AAD7SQ93_9TELE</name>
<dbReference type="Proteomes" id="UP001221898">
    <property type="component" value="Unassembled WGS sequence"/>
</dbReference>
<gene>
    <name evidence="17" type="ORF">AAFF_G00297200</name>
</gene>
<dbReference type="SUPFAM" id="SSF81321">
    <property type="entry name" value="Family A G protein-coupled receptor-like"/>
    <property type="match status" value="1"/>
</dbReference>
<keyword evidence="10" id="KW-0675">Receptor</keyword>
<evidence type="ECO:0000256" key="3">
    <source>
        <dbReference type="ARBA" id="ARBA00022692"/>
    </source>
</evidence>
<feature type="transmembrane region" description="Helical" evidence="15">
    <location>
        <begin position="20"/>
        <end position="42"/>
    </location>
</feature>
<feature type="transmembrane region" description="Helical" evidence="15">
    <location>
        <begin position="215"/>
        <end position="236"/>
    </location>
</feature>
<dbReference type="Pfam" id="PF00001">
    <property type="entry name" value="7tm_1"/>
    <property type="match status" value="1"/>
</dbReference>
<keyword evidence="12" id="KW-0844">Vision</keyword>
<keyword evidence="7" id="KW-0297">G-protein coupled receptor</keyword>
<proteinExistence type="predicted"/>
<dbReference type="FunFam" id="1.20.1070.10:FF:000139">
    <property type="entry name" value="RPE-retinal G protein-coupled receptor isoform X1"/>
    <property type="match status" value="1"/>
</dbReference>
<organism evidence="17 18">
    <name type="scientific">Aldrovandia affinis</name>
    <dbReference type="NCBI Taxonomy" id="143900"/>
    <lineage>
        <taxon>Eukaryota</taxon>
        <taxon>Metazoa</taxon>
        <taxon>Chordata</taxon>
        <taxon>Craniata</taxon>
        <taxon>Vertebrata</taxon>
        <taxon>Euteleostomi</taxon>
        <taxon>Actinopterygii</taxon>
        <taxon>Neopterygii</taxon>
        <taxon>Teleostei</taxon>
        <taxon>Notacanthiformes</taxon>
        <taxon>Halosauridae</taxon>
        <taxon>Aldrovandia</taxon>
    </lineage>
</organism>
<keyword evidence="4" id="KW-0681">Retinal protein</keyword>
<evidence type="ECO:0000313" key="17">
    <source>
        <dbReference type="EMBL" id="KAJ8406804.1"/>
    </source>
</evidence>
<keyword evidence="4" id="KW-0600">Photoreceptor protein</keyword>
<evidence type="ECO:0000256" key="9">
    <source>
        <dbReference type="ARBA" id="ARBA00023157"/>
    </source>
</evidence>
<feature type="domain" description="G-protein coupled receptors family 1 profile" evidence="16">
    <location>
        <begin position="33"/>
        <end position="265"/>
    </location>
</feature>
<evidence type="ECO:0000256" key="15">
    <source>
        <dbReference type="SAM" id="Phobius"/>
    </source>
</evidence>
<dbReference type="PANTHER" id="PTHR24240">
    <property type="entry name" value="OPSIN"/>
    <property type="match status" value="1"/>
</dbReference>
<dbReference type="GO" id="GO:0004930">
    <property type="term" value="F:G protein-coupled receptor activity"/>
    <property type="evidence" value="ECO:0007669"/>
    <property type="project" value="UniProtKB-KW"/>
</dbReference>
<comment type="function">
    <text evidence="13">Receptor for all-trans- and 11-cis-retinal. Binds preferentially to the former and may catalyze the isomerization of the chromophore by a retinochrome-like mechanism.</text>
</comment>
<dbReference type="EMBL" id="JAINUG010000042">
    <property type="protein sequence ID" value="KAJ8406804.1"/>
    <property type="molecule type" value="Genomic_DNA"/>
</dbReference>
<keyword evidence="2" id="KW-0716">Sensory transduction</keyword>
<dbReference type="GO" id="GO:0007601">
    <property type="term" value="P:visual perception"/>
    <property type="evidence" value="ECO:0007669"/>
    <property type="project" value="UniProtKB-KW"/>
</dbReference>
<dbReference type="PRINTS" id="PR00237">
    <property type="entry name" value="GPCRRHODOPSN"/>
</dbReference>
<dbReference type="Gene3D" id="1.20.1070.10">
    <property type="entry name" value="Rhodopsin 7-helix transmembrane proteins"/>
    <property type="match status" value="1"/>
</dbReference>
<feature type="transmembrane region" description="Helical" evidence="15">
    <location>
        <begin position="92"/>
        <end position="111"/>
    </location>
</feature>
<dbReference type="InterPro" id="IPR000276">
    <property type="entry name" value="GPCR_Rhodpsn"/>
</dbReference>
<evidence type="ECO:0000313" key="18">
    <source>
        <dbReference type="Proteomes" id="UP001221898"/>
    </source>
</evidence>
<accession>A0AAD7SQ93</accession>
<keyword evidence="3 15" id="KW-0812">Transmembrane</keyword>
<feature type="transmembrane region" description="Helical" evidence="15">
    <location>
        <begin position="123"/>
        <end position="145"/>
    </location>
</feature>
<evidence type="ECO:0000256" key="4">
    <source>
        <dbReference type="ARBA" id="ARBA00022925"/>
    </source>
</evidence>
<dbReference type="GO" id="GO:0016020">
    <property type="term" value="C:membrane"/>
    <property type="evidence" value="ECO:0007669"/>
    <property type="project" value="UniProtKB-SubCell"/>
</dbReference>
<dbReference type="AlphaFoldDB" id="A0AAD7SQ93"/>
<keyword evidence="9" id="KW-1015">Disulfide bond</keyword>
<comment type="caution">
    <text evidence="17">The sequence shown here is derived from an EMBL/GenBank/DDBJ whole genome shotgun (WGS) entry which is preliminary data.</text>
</comment>
<keyword evidence="6" id="KW-0157">Chromophore</keyword>
<evidence type="ECO:0000256" key="1">
    <source>
        <dbReference type="ARBA" id="ARBA00004141"/>
    </source>
</evidence>
<keyword evidence="18" id="KW-1185">Reference proteome</keyword>
<dbReference type="InterPro" id="IPR050125">
    <property type="entry name" value="GPCR_opsins"/>
</dbReference>
<dbReference type="InterPro" id="IPR001793">
    <property type="entry name" value="RPE_GPCR"/>
</dbReference>
<evidence type="ECO:0000256" key="10">
    <source>
        <dbReference type="ARBA" id="ARBA00023170"/>
    </source>
</evidence>
<protein>
    <recommendedName>
        <fullName evidence="14">RPE-retinal G protein-coupled receptor</fullName>
    </recommendedName>
</protein>